<organism evidence="3 4">
    <name type="scientific">Bradyrhizobium elkanii</name>
    <dbReference type="NCBI Taxonomy" id="29448"/>
    <lineage>
        <taxon>Bacteria</taxon>
        <taxon>Pseudomonadati</taxon>
        <taxon>Pseudomonadota</taxon>
        <taxon>Alphaproteobacteria</taxon>
        <taxon>Hyphomicrobiales</taxon>
        <taxon>Nitrobacteraceae</taxon>
        <taxon>Bradyrhizobium</taxon>
    </lineage>
</organism>
<evidence type="ECO:0000313" key="3">
    <source>
        <dbReference type="EMBL" id="MEY9316885.1"/>
    </source>
</evidence>
<evidence type="ECO:0000256" key="1">
    <source>
        <dbReference type="PROSITE-ProRule" id="PRU00339"/>
    </source>
</evidence>
<dbReference type="InterPro" id="IPR011990">
    <property type="entry name" value="TPR-like_helical_dom_sf"/>
</dbReference>
<name>A0ABV4F0E2_BRAEL</name>
<dbReference type="Gene3D" id="3.30.70.1230">
    <property type="entry name" value="Nucleotide cyclase"/>
    <property type="match status" value="1"/>
</dbReference>
<feature type="domain" description="Guanylate cyclase" evidence="2">
    <location>
        <begin position="14"/>
        <end position="130"/>
    </location>
</feature>
<dbReference type="InterPro" id="IPR001054">
    <property type="entry name" value="A/G_cyclase"/>
</dbReference>
<dbReference type="InterPro" id="IPR019734">
    <property type="entry name" value="TPR_rpt"/>
</dbReference>
<feature type="repeat" description="TPR" evidence="1">
    <location>
        <begin position="495"/>
        <end position="528"/>
    </location>
</feature>
<dbReference type="SMART" id="SM00028">
    <property type="entry name" value="TPR"/>
    <property type="match status" value="3"/>
</dbReference>
<reference evidence="3 4" key="1">
    <citation type="submission" date="2024-07" db="EMBL/GenBank/DDBJ databases">
        <title>Genomic Encyclopedia of Type Strains, Phase V (KMG-V): Genome sequencing to study the core and pangenomes of soil and plant-associated prokaryotes.</title>
        <authorList>
            <person name="Whitman W."/>
        </authorList>
    </citation>
    <scope>NUCLEOTIDE SEQUENCE [LARGE SCALE GENOMIC DNA]</scope>
    <source>
        <strain evidence="3 4">USDA 415</strain>
    </source>
</reference>
<dbReference type="Gene3D" id="3.40.50.10610">
    <property type="entry name" value="ABC-type transport auxiliary lipoprotein component"/>
    <property type="match status" value="1"/>
</dbReference>
<dbReference type="Pfam" id="PF13432">
    <property type="entry name" value="TPR_16"/>
    <property type="match status" value="1"/>
</dbReference>
<dbReference type="CDD" id="cd07302">
    <property type="entry name" value="CHD"/>
    <property type="match status" value="1"/>
</dbReference>
<comment type="caution">
    <text evidence="3">The sequence shown here is derived from an EMBL/GenBank/DDBJ whole genome shotgun (WGS) entry which is preliminary data.</text>
</comment>
<gene>
    <name evidence="3" type="ORF">ABIF29_003684</name>
</gene>
<keyword evidence="3" id="KW-0456">Lyase</keyword>
<sequence>MAVVDQHVERRLAAILAADVAGYSRLTGADEEGTLGRLRAMRKDVVDPTISTHHGHIVKTTGDGMLVEFASVVDAVRCAVELQRQMMERNTGIAGDKQINFRIGINLGDVVVEPDGDLMGDGVNVAARLENIAPPGGICLSRAAYDQVKGKIAVAMHDRGQQRLKNIAEPVQVYMVDPAGARLPTLPKPNLRSITVATAAILALTAIGGGGAWYLRGGMVTHAPQTVAPPRTAPRLSIVVLPFTNLSGDPGQDYFADAVTDSLTTDLSRIQGSFVISRNTAFTYKGKAIDIRQIGRELGVRYALEGSVQRAGDQVRVNAQLIDTETGGHVWSDRFDRPRSNYLELQDDITGRIARMLGLELVVLAARSIELEHQTNPTASDLSLQGWAALYKPAAPETREEARRLFERALDLDPHTLRAMTGLSLTLANRVINGQSPNPVEDLRRADALSQQAVRLDPNNAAAHAQRARVLQAQRRQNEAAEEYRVSLQINGNIPTTTLFLGETLVFTGKSADAIPLFERAIELSPRDPGVGTWQFEMGRAMTLLRRDDEALAWLSKSVATNPRLAYGQLYFAAIMAIRGDLSAARAALVAAGRLNPNYTTLAKFRATDLSDDPAYVEQRAYVEEALRKAGLPEQ</sequence>
<keyword evidence="1" id="KW-0802">TPR repeat</keyword>
<dbReference type="PROSITE" id="PS50005">
    <property type="entry name" value="TPR"/>
    <property type="match status" value="1"/>
</dbReference>
<dbReference type="PROSITE" id="PS50125">
    <property type="entry name" value="GUANYLATE_CYCLASE_2"/>
    <property type="match status" value="1"/>
</dbReference>
<accession>A0ABV4F0E2</accession>
<evidence type="ECO:0000259" key="2">
    <source>
        <dbReference type="PROSITE" id="PS50125"/>
    </source>
</evidence>
<dbReference type="RefSeq" id="WP_370194128.1">
    <property type="nucleotide sequence ID" value="NZ_JBGBYX010000003.1"/>
</dbReference>
<dbReference type="GO" id="GO:0004016">
    <property type="term" value="F:adenylate cyclase activity"/>
    <property type="evidence" value="ECO:0007669"/>
    <property type="project" value="UniProtKB-EC"/>
</dbReference>
<dbReference type="EMBL" id="JBGBZA010000002">
    <property type="protein sequence ID" value="MEY9316885.1"/>
    <property type="molecule type" value="Genomic_DNA"/>
</dbReference>
<dbReference type="InterPro" id="IPR029787">
    <property type="entry name" value="Nucleotide_cyclase"/>
</dbReference>
<protein>
    <submittedName>
        <fullName evidence="3">Adenylate cyclase</fullName>
        <ecNumber evidence="3">4.6.1.1</ecNumber>
    </submittedName>
</protein>
<dbReference type="SUPFAM" id="SSF55073">
    <property type="entry name" value="Nucleotide cyclase"/>
    <property type="match status" value="1"/>
</dbReference>
<dbReference type="InterPro" id="IPR050697">
    <property type="entry name" value="Adenylyl/Guanylyl_Cyclase_3/4"/>
</dbReference>
<dbReference type="Gene3D" id="1.25.40.10">
    <property type="entry name" value="Tetratricopeptide repeat domain"/>
    <property type="match status" value="2"/>
</dbReference>
<keyword evidence="4" id="KW-1185">Reference proteome</keyword>
<dbReference type="EC" id="4.6.1.1" evidence="3"/>
<dbReference type="Proteomes" id="UP001565471">
    <property type="component" value="Unassembled WGS sequence"/>
</dbReference>
<evidence type="ECO:0000313" key="4">
    <source>
        <dbReference type="Proteomes" id="UP001565471"/>
    </source>
</evidence>
<dbReference type="PANTHER" id="PTHR43081">
    <property type="entry name" value="ADENYLATE CYCLASE, TERMINAL-DIFFERENTIATION SPECIFIC-RELATED"/>
    <property type="match status" value="1"/>
</dbReference>
<proteinExistence type="predicted"/>
<dbReference type="PANTHER" id="PTHR43081:SF19">
    <property type="entry name" value="PH-SENSITIVE ADENYLATE CYCLASE RV1264"/>
    <property type="match status" value="1"/>
</dbReference>
<dbReference type="SUPFAM" id="SSF48452">
    <property type="entry name" value="TPR-like"/>
    <property type="match status" value="1"/>
</dbReference>
<dbReference type="Pfam" id="PF00211">
    <property type="entry name" value="Guanylate_cyc"/>
    <property type="match status" value="1"/>
</dbReference>